<accession>A0AAN9L4V8</accession>
<evidence type="ECO:0000313" key="4">
    <source>
        <dbReference type="Proteomes" id="UP001367508"/>
    </source>
</evidence>
<keyword evidence="2" id="KW-0328">Glycosyltransferase</keyword>
<dbReference type="AlphaFoldDB" id="A0AAN9L4V8"/>
<name>A0AAN9L4V8_CANGL</name>
<keyword evidence="4" id="KW-1185">Reference proteome</keyword>
<gene>
    <name evidence="3" type="ORF">VNO77_22275</name>
</gene>
<organism evidence="3 4">
    <name type="scientific">Canavalia gladiata</name>
    <name type="common">Sword bean</name>
    <name type="synonym">Dolichos gladiatus</name>
    <dbReference type="NCBI Taxonomy" id="3824"/>
    <lineage>
        <taxon>Eukaryota</taxon>
        <taxon>Viridiplantae</taxon>
        <taxon>Streptophyta</taxon>
        <taxon>Embryophyta</taxon>
        <taxon>Tracheophyta</taxon>
        <taxon>Spermatophyta</taxon>
        <taxon>Magnoliopsida</taxon>
        <taxon>eudicotyledons</taxon>
        <taxon>Gunneridae</taxon>
        <taxon>Pentapetalae</taxon>
        <taxon>rosids</taxon>
        <taxon>fabids</taxon>
        <taxon>Fabales</taxon>
        <taxon>Fabaceae</taxon>
        <taxon>Papilionoideae</taxon>
        <taxon>50 kb inversion clade</taxon>
        <taxon>NPAAA clade</taxon>
        <taxon>indigoferoid/millettioid clade</taxon>
        <taxon>Phaseoleae</taxon>
        <taxon>Canavalia</taxon>
    </lineage>
</organism>
<reference evidence="3 4" key="1">
    <citation type="submission" date="2024-01" db="EMBL/GenBank/DDBJ databases">
        <title>The genomes of 5 underutilized Papilionoideae crops provide insights into root nodulation and disease resistanc.</title>
        <authorList>
            <person name="Jiang F."/>
        </authorList>
    </citation>
    <scope>NUCLEOTIDE SEQUENCE [LARGE SCALE GENOMIC DNA]</scope>
    <source>
        <strain evidence="3">LVBAO_FW01</strain>
        <tissue evidence="3">Leaves</tissue>
    </source>
</reference>
<evidence type="ECO:0000313" key="3">
    <source>
        <dbReference type="EMBL" id="KAK7328177.1"/>
    </source>
</evidence>
<protein>
    <submittedName>
        <fullName evidence="3">Uncharacterized protein</fullName>
    </submittedName>
</protein>
<dbReference type="PANTHER" id="PTHR48047:SF28">
    <property type="entry name" value="F11M15.8 PROTEIN"/>
    <property type="match status" value="1"/>
</dbReference>
<proteinExistence type="inferred from homology"/>
<sequence>MVAEVAILGWPMEADQFLNARLLVEDRGVAVRVCEGADSVPDPNELGRVVSVAMSAGSSQKRRAKLMSEEAAMAVSEGGESWKEFDELLKALLDLGVKQG</sequence>
<dbReference type="GO" id="GO:0035251">
    <property type="term" value="F:UDP-glucosyltransferase activity"/>
    <property type="evidence" value="ECO:0007669"/>
    <property type="project" value="TreeGrafter"/>
</dbReference>
<dbReference type="EMBL" id="JAYMYQ010000005">
    <property type="protein sequence ID" value="KAK7328177.1"/>
    <property type="molecule type" value="Genomic_DNA"/>
</dbReference>
<dbReference type="Proteomes" id="UP001367508">
    <property type="component" value="Unassembled WGS sequence"/>
</dbReference>
<keyword evidence="2" id="KW-0808">Transferase</keyword>
<comment type="similarity">
    <text evidence="1">Belongs to the UDP-glycosyltransferase family.</text>
</comment>
<comment type="caution">
    <text evidence="3">The sequence shown here is derived from an EMBL/GenBank/DDBJ whole genome shotgun (WGS) entry which is preliminary data.</text>
</comment>
<dbReference type="Gene3D" id="3.40.50.2000">
    <property type="entry name" value="Glycogen Phosphorylase B"/>
    <property type="match status" value="1"/>
</dbReference>
<evidence type="ECO:0000256" key="2">
    <source>
        <dbReference type="ARBA" id="ARBA00022676"/>
    </source>
</evidence>
<dbReference type="PANTHER" id="PTHR48047">
    <property type="entry name" value="GLYCOSYLTRANSFERASE"/>
    <property type="match status" value="1"/>
</dbReference>
<evidence type="ECO:0000256" key="1">
    <source>
        <dbReference type="ARBA" id="ARBA00009995"/>
    </source>
</evidence>
<dbReference type="SUPFAM" id="SSF53756">
    <property type="entry name" value="UDP-Glycosyltransferase/glycogen phosphorylase"/>
    <property type="match status" value="1"/>
</dbReference>